<keyword evidence="2" id="KW-1185">Reference proteome</keyword>
<dbReference type="EnsemblPlants" id="AVESA.00010b.r2.1CG0083190.2">
    <property type="protein sequence ID" value="AVESA.00010b.r2.1CG0083190.2.CDS"/>
    <property type="gene ID" value="AVESA.00010b.r2.1CG0083190"/>
</dbReference>
<evidence type="ECO:0000313" key="2">
    <source>
        <dbReference type="Proteomes" id="UP001732700"/>
    </source>
</evidence>
<protein>
    <submittedName>
        <fullName evidence="1">Uncharacterized protein</fullName>
    </submittedName>
</protein>
<sequence>MARVSKTTPAAAASSSTNVTAPASTAPKSRTKKTKTTPASAPPAPPPAPAPATQMAPPAARKPRIKKTPLSATPPAPAKQTVPPGAEVIEIPDGPTPSVASGRKKGERKRAASSPSSPIDVDEIEMWTPRQKIRIDEDCCILSADTLAAVKAPPVVVPAAAADEDFVVLAERGQVRKPLQDFSFPSLSYFFPKMSRGFCDFDLCLQVACRDFPHARYACAKFPFASTAHESYCEQCYCYVCDIAAPCKTWKGHTNYGHCHASDKDKFWMTMRGVARAKLQKT</sequence>
<reference evidence="1" key="1">
    <citation type="submission" date="2021-05" db="EMBL/GenBank/DDBJ databases">
        <authorList>
            <person name="Scholz U."/>
            <person name="Mascher M."/>
            <person name="Fiebig A."/>
        </authorList>
    </citation>
    <scope>NUCLEOTIDE SEQUENCE [LARGE SCALE GENOMIC DNA]</scope>
</reference>
<evidence type="ECO:0000313" key="1">
    <source>
        <dbReference type="EnsemblPlants" id="AVESA.00010b.r2.1CG0083190.2.CDS"/>
    </source>
</evidence>
<organism evidence="1 2">
    <name type="scientific">Avena sativa</name>
    <name type="common">Oat</name>
    <dbReference type="NCBI Taxonomy" id="4498"/>
    <lineage>
        <taxon>Eukaryota</taxon>
        <taxon>Viridiplantae</taxon>
        <taxon>Streptophyta</taxon>
        <taxon>Embryophyta</taxon>
        <taxon>Tracheophyta</taxon>
        <taxon>Spermatophyta</taxon>
        <taxon>Magnoliopsida</taxon>
        <taxon>Liliopsida</taxon>
        <taxon>Poales</taxon>
        <taxon>Poaceae</taxon>
        <taxon>BOP clade</taxon>
        <taxon>Pooideae</taxon>
        <taxon>Poodae</taxon>
        <taxon>Poeae</taxon>
        <taxon>Poeae Chloroplast Group 1 (Aveneae type)</taxon>
        <taxon>Aveninae</taxon>
        <taxon>Avena</taxon>
    </lineage>
</organism>
<accession>A0ACD5TM82</accession>
<dbReference type="Proteomes" id="UP001732700">
    <property type="component" value="Chromosome 1C"/>
</dbReference>
<reference evidence="1" key="2">
    <citation type="submission" date="2025-09" db="UniProtKB">
        <authorList>
            <consortium name="EnsemblPlants"/>
        </authorList>
    </citation>
    <scope>IDENTIFICATION</scope>
</reference>
<proteinExistence type="predicted"/>
<name>A0ACD5TM82_AVESA</name>